<feature type="signal peptide" evidence="1">
    <location>
        <begin position="1"/>
        <end position="22"/>
    </location>
</feature>
<name>A0A1X7ALL0_9GAMM</name>
<dbReference type="InterPro" id="IPR013783">
    <property type="entry name" value="Ig-like_fold"/>
</dbReference>
<keyword evidence="1" id="KW-0732">Signal</keyword>
<accession>A0A1X7ALL0</accession>
<dbReference type="EMBL" id="FWPT01000006">
    <property type="protein sequence ID" value="SMA48486.1"/>
    <property type="molecule type" value="Genomic_DNA"/>
</dbReference>
<organism evidence="2 3">
    <name type="scientific">Parendozoicomonas haliclonae</name>
    <dbReference type="NCBI Taxonomy" id="1960125"/>
    <lineage>
        <taxon>Bacteria</taxon>
        <taxon>Pseudomonadati</taxon>
        <taxon>Pseudomonadota</taxon>
        <taxon>Gammaproteobacteria</taxon>
        <taxon>Oceanospirillales</taxon>
        <taxon>Endozoicomonadaceae</taxon>
        <taxon>Parendozoicomonas</taxon>
    </lineage>
</organism>
<evidence type="ECO:0000313" key="3">
    <source>
        <dbReference type="Proteomes" id="UP000196573"/>
    </source>
</evidence>
<dbReference type="RefSeq" id="WP_087110850.1">
    <property type="nucleotide sequence ID" value="NZ_CBCSCN010000006.1"/>
</dbReference>
<evidence type="ECO:0008006" key="4">
    <source>
        <dbReference type="Google" id="ProtNLM"/>
    </source>
</evidence>
<proteinExistence type="predicted"/>
<dbReference type="AlphaFoldDB" id="A0A1X7ALL0"/>
<gene>
    <name evidence="2" type="ORF">EHSB41UT_02760</name>
</gene>
<keyword evidence="3" id="KW-1185">Reference proteome</keyword>
<dbReference type="SUPFAM" id="SSF49478">
    <property type="entry name" value="Cna protein B-type domain"/>
    <property type="match status" value="1"/>
</dbReference>
<sequence>MKFLPTVLLSTLALPLFNTAQASQPETIVQRAQTGVIYVLVTQDDRPARNAKVMLYGNGGNLKQTLKTNRYGRVAINGLMAPGSYTMQAKTRMGTSTPKTLALRSDIGHRN</sequence>
<evidence type="ECO:0000256" key="1">
    <source>
        <dbReference type="SAM" id="SignalP"/>
    </source>
</evidence>
<dbReference type="Gene3D" id="2.60.40.10">
    <property type="entry name" value="Immunoglobulins"/>
    <property type="match status" value="1"/>
</dbReference>
<protein>
    <recommendedName>
        <fullName evidence="4">Carboxypeptidase regulatory-like domain-containing protein</fullName>
    </recommendedName>
</protein>
<dbReference type="Proteomes" id="UP000196573">
    <property type="component" value="Unassembled WGS sequence"/>
</dbReference>
<evidence type="ECO:0000313" key="2">
    <source>
        <dbReference type="EMBL" id="SMA48486.1"/>
    </source>
</evidence>
<reference evidence="2 3" key="1">
    <citation type="submission" date="2017-03" db="EMBL/GenBank/DDBJ databases">
        <authorList>
            <person name="Afonso C.L."/>
            <person name="Miller P.J."/>
            <person name="Scott M.A."/>
            <person name="Spackman E."/>
            <person name="Goraichik I."/>
            <person name="Dimitrov K.M."/>
            <person name="Suarez D.L."/>
            <person name="Swayne D.E."/>
        </authorList>
    </citation>
    <scope>NUCLEOTIDE SEQUENCE [LARGE SCALE GENOMIC DNA]</scope>
    <source>
        <strain evidence="2">SB41UT1</strain>
    </source>
</reference>
<feature type="chain" id="PRO_5010864709" description="Carboxypeptidase regulatory-like domain-containing protein" evidence="1">
    <location>
        <begin position="23"/>
        <end position="111"/>
    </location>
</feature>